<comment type="cofactor">
    <cofactor evidence="1">
        <name>Zn(2+)</name>
        <dbReference type="ChEBI" id="CHEBI:29105"/>
    </cofactor>
</comment>
<dbReference type="GO" id="GO:0005886">
    <property type="term" value="C:plasma membrane"/>
    <property type="evidence" value="ECO:0007669"/>
    <property type="project" value="TreeGrafter"/>
</dbReference>
<proteinExistence type="inferred from homology"/>
<dbReference type="SUPFAM" id="SSF55486">
    <property type="entry name" value="Metalloproteases ('zincins'), catalytic domain"/>
    <property type="match status" value="1"/>
</dbReference>
<dbReference type="Gene3D" id="3.40.390.10">
    <property type="entry name" value="Collagenase (Catalytic Domain)"/>
    <property type="match status" value="1"/>
</dbReference>
<dbReference type="InterPro" id="IPR000718">
    <property type="entry name" value="Peptidase_M13"/>
</dbReference>
<dbReference type="InterPro" id="IPR008753">
    <property type="entry name" value="Peptidase_M13_N"/>
</dbReference>
<keyword evidence="6" id="KW-0862">Zinc</keyword>
<dbReference type="InterPro" id="IPR024079">
    <property type="entry name" value="MetalloPept_cat_dom_sf"/>
</dbReference>
<dbReference type="Pfam" id="PF05649">
    <property type="entry name" value="Peptidase_M13_N"/>
    <property type="match status" value="1"/>
</dbReference>
<keyword evidence="3" id="KW-0645">Protease</keyword>
<dbReference type="InterPro" id="IPR018497">
    <property type="entry name" value="Peptidase_M13_C"/>
</dbReference>
<evidence type="ECO:0000256" key="5">
    <source>
        <dbReference type="ARBA" id="ARBA00022801"/>
    </source>
</evidence>
<comment type="similarity">
    <text evidence="2">Belongs to the peptidase M13 family.</text>
</comment>
<dbReference type="InterPro" id="IPR042089">
    <property type="entry name" value="Peptidase_M13_dom_2"/>
</dbReference>
<dbReference type="STRING" id="216903.SAMN05444371_3406"/>
<dbReference type="GO" id="GO:0016485">
    <property type="term" value="P:protein processing"/>
    <property type="evidence" value="ECO:0007669"/>
    <property type="project" value="TreeGrafter"/>
</dbReference>
<sequence length="705" mass="81138">MNLPISNHNSFILFHRERGYSEKIGGLKITVFLFVLMSSVFSIKAQNPESNKVKASFGDWGVQTQFISKTVQPGNDFYTYVNEGWLRSAKIPAGSSGFNSYTEAKDKINLRINEMIRDGAKTGHSTNRSIEQISSVYLGYLDTDHMDEAGIKPIEEDLKKILAIKSHEEVAKWMASPKSFSIIAIHTGPDVKDRSQFLVSLNESGIGLPSPDYYTKNDEDKIQLREDYKQYIIHTFQLAHVNNAERLADDILKIETELATSQWSPAQMRDSKINSHLISPLDLESYAPGFPWNAFLRERQVDNVNRVILQADTAIKAKAKLFAETPTEVWSAYLAFHWIVNHSTLLSKDFRQNYFDFYGTRLSGIKSDAPREQKSIQYVNNRLGQLVGKLYVEEYFPESHLRSIKDLVGYIHRAFLERLEKLEWLDEKSRQQAIDKLNAVTVRIGYPDVWRDYSSFMFDPKNPVSNEQLIAKANWDYERSLLDKKFTSKEWYQMPQTVDATSSKLYNSIEFPAGILQPIFFDPYADAAVNFGAIGAIIGHELGHCFDDQGSQFDGNGVMRDWWSPQTRKQFENRAHRLIEQYSSFSPLEGIHLNGKQTLGENIGDLTGVVVAHEAYRLYLKDKPAENKNLDGFTPDQRYFLSFAQVNRSLYTPEAYRVSAEKDYHAPAQYRVNGVVRNIDEWYRAFNIKRDNKLYLKAQDRVRIW</sequence>
<dbReference type="PANTHER" id="PTHR11733">
    <property type="entry name" value="ZINC METALLOPROTEASE FAMILY M13 NEPRILYSIN-RELATED"/>
    <property type="match status" value="1"/>
</dbReference>
<dbReference type="RefSeq" id="WP_073000403.1">
    <property type="nucleotide sequence ID" value="NZ_FRAM01000006.1"/>
</dbReference>
<dbReference type="GO" id="GO:0046872">
    <property type="term" value="F:metal ion binding"/>
    <property type="evidence" value="ECO:0007669"/>
    <property type="project" value="UniProtKB-KW"/>
</dbReference>
<evidence type="ECO:0000256" key="2">
    <source>
        <dbReference type="ARBA" id="ARBA00007357"/>
    </source>
</evidence>
<dbReference type="AlphaFoldDB" id="A0A1M6UPW1"/>
<accession>A0A1M6UPW1</accession>
<dbReference type="PANTHER" id="PTHR11733:SF167">
    <property type="entry name" value="FI17812P1-RELATED"/>
    <property type="match status" value="1"/>
</dbReference>
<protein>
    <submittedName>
        <fullName evidence="10">Endothelin-converting enzyme Metallo peptidase. MEROPS family M13</fullName>
    </submittedName>
</protein>
<organism evidence="10 11">
    <name type="scientific">Epilithonimonas mollis</name>
    <dbReference type="NCBI Taxonomy" id="216903"/>
    <lineage>
        <taxon>Bacteria</taxon>
        <taxon>Pseudomonadati</taxon>
        <taxon>Bacteroidota</taxon>
        <taxon>Flavobacteriia</taxon>
        <taxon>Flavobacteriales</taxon>
        <taxon>Weeksellaceae</taxon>
        <taxon>Chryseobacterium group</taxon>
        <taxon>Epilithonimonas</taxon>
    </lineage>
</organism>
<keyword evidence="4" id="KW-0479">Metal-binding</keyword>
<evidence type="ECO:0000313" key="11">
    <source>
        <dbReference type="Proteomes" id="UP000184498"/>
    </source>
</evidence>
<evidence type="ECO:0000259" key="9">
    <source>
        <dbReference type="Pfam" id="PF05649"/>
    </source>
</evidence>
<dbReference type="Gene3D" id="1.10.1380.10">
    <property type="entry name" value="Neutral endopeptidase , domain2"/>
    <property type="match status" value="1"/>
</dbReference>
<gene>
    <name evidence="10" type="ORF">SAMN05444371_3406</name>
</gene>
<evidence type="ECO:0000256" key="1">
    <source>
        <dbReference type="ARBA" id="ARBA00001947"/>
    </source>
</evidence>
<dbReference type="PRINTS" id="PR00786">
    <property type="entry name" value="NEPRILYSIN"/>
</dbReference>
<evidence type="ECO:0000256" key="6">
    <source>
        <dbReference type="ARBA" id="ARBA00022833"/>
    </source>
</evidence>
<evidence type="ECO:0000313" key="10">
    <source>
        <dbReference type="EMBL" id="SHK71206.1"/>
    </source>
</evidence>
<feature type="domain" description="Peptidase M13 C-terminal" evidence="8">
    <location>
        <begin position="507"/>
        <end position="702"/>
    </location>
</feature>
<dbReference type="GO" id="GO:0004222">
    <property type="term" value="F:metalloendopeptidase activity"/>
    <property type="evidence" value="ECO:0007669"/>
    <property type="project" value="InterPro"/>
</dbReference>
<dbReference type="Pfam" id="PF01431">
    <property type="entry name" value="Peptidase_M13"/>
    <property type="match status" value="1"/>
</dbReference>
<evidence type="ECO:0000256" key="7">
    <source>
        <dbReference type="ARBA" id="ARBA00023049"/>
    </source>
</evidence>
<keyword evidence="7" id="KW-0482">Metalloprotease</keyword>
<dbReference type="EMBL" id="FRAM01000006">
    <property type="protein sequence ID" value="SHK71206.1"/>
    <property type="molecule type" value="Genomic_DNA"/>
</dbReference>
<feature type="domain" description="Peptidase M13 N-terminal" evidence="9">
    <location>
        <begin position="73"/>
        <end position="447"/>
    </location>
</feature>
<evidence type="ECO:0000256" key="4">
    <source>
        <dbReference type="ARBA" id="ARBA00022723"/>
    </source>
</evidence>
<dbReference type="CDD" id="cd08662">
    <property type="entry name" value="M13"/>
    <property type="match status" value="1"/>
</dbReference>
<dbReference type="OrthoDB" id="9775677at2"/>
<reference evidence="11" key="1">
    <citation type="submission" date="2016-11" db="EMBL/GenBank/DDBJ databases">
        <authorList>
            <person name="Varghese N."/>
            <person name="Submissions S."/>
        </authorList>
    </citation>
    <scope>NUCLEOTIDE SEQUENCE [LARGE SCALE GENOMIC DNA]</scope>
    <source>
        <strain evidence="11">DSM 18016</strain>
    </source>
</reference>
<keyword evidence="11" id="KW-1185">Reference proteome</keyword>
<name>A0A1M6UPW1_9FLAO</name>
<dbReference type="PROSITE" id="PS51885">
    <property type="entry name" value="NEPRILYSIN"/>
    <property type="match status" value="1"/>
</dbReference>
<keyword evidence="5" id="KW-0378">Hydrolase</keyword>
<dbReference type="Proteomes" id="UP000184498">
    <property type="component" value="Unassembled WGS sequence"/>
</dbReference>
<evidence type="ECO:0000259" key="8">
    <source>
        <dbReference type="Pfam" id="PF01431"/>
    </source>
</evidence>
<evidence type="ECO:0000256" key="3">
    <source>
        <dbReference type="ARBA" id="ARBA00022670"/>
    </source>
</evidence>